<feature type="transmembrane region" description="Helical" evidence="2">
    <location>
        <begin position="273"/>
        <end position="292"/>
    </location>
</feature>
<feature type="transmembrane region" description="Helical" evidence="2">
    <location>
        <begin position="245"/>
        <end position="266"/>
    </location>
</feature>
<feature type="transmembrane region" description="Helical" evidence="2">
    <location>
        <begin position="187"/>
        <end position="204"/>
    </location>
</feature>
<accession>A0ABX8RR58</accession>
<sequence length="412" mass="43967">MSEKDKPEPGAANGQPDSSPPPVEASGSAGNGSADGKIDADGTAKAPLEPNGSADAKPNGDGHAGNAVERIAALQRSGTEFAKEWVETPAPAKDKRYLALRNFAISITIFNLIGFPLLGFEQPFLWPFIALATAYSVEIGLEVLAAWAYHRAPAFMGRGPRGMFEFLLPAHITGLAFNFLTFAHDRIWPVIFGVTVAVGAKWVLRAKINGKMRHFMNPSNFGIVVAILVFPMIAVAPPYHFVENISGAADALIIMVLLFTGTMLNAKLTMKMPLIMAWVAAFVLQAVVRGLIEPNVSVLPSLAVGTGLAFVLFTNYMVTDPGTTPMGKKHQIMFGASVGIMYGVVTALHISYGLFFALVIVCGARGMYWWARGIAEWWQQRSVAPSVPAEPVLVGAPARPAASAPAKEAARP</sequence>
<feature type="transmembrane region" description="Helical" evidence="2">
    <location>
        <begin position="98"/>
        <end position="118"/>
    </location>
</feature>
<feature type="compositionally biased region" description="Low complexity" evidence="1">
    <location>
        <begin position="25"/>
        <end position="34"/>
    </location>
</feature>
<protein>
    <submittedName>
        <fullName evidence="3">Enediyne biosynthesis protein</fullName>
    </submittedName>
</protein>
<gene>
    <name evidence="3" type="ORF">KV110_31485</name>
</gene>
<dbReference type="RefSeq" id="WP_218470810.1">
    <property type="nucleotide sequence ID" value="NZ_BAABJN010000006.1"/>
</dbReference>
<keyword evidence="4" id="KW-1185">Reference proteome</keyword>
<keyword evidence="2" id="KW-0812">Transmembrane</keyword>
<dbReference type="EMBL" id="CP078145">
    <property type="protein sequence ID" value="QXN89941.1"/>
    <property type="molecule type" value="Genomic_DNA"/>
</dbReference>
<feature type="transmembrane region" description="Helical" evidence="2">
    <location>
        <begin position="124"/>
        <end position="150"/>
    </location>
</feature>
<evidence type="ECO:0000256" key="1">
    <source>
        <dbReference type="SAM" id="MobiDB-lite"/>
    </source>
</evidence>
<reference evidence="3 4" key="1">
    <citation type="submission" date="2021-07" db="EMBL/GenBank/DDBJ databases">
        <title>Whole Genome Sequence of Nocardia Iowensis.</title>
        <authorList>
            <person name="Lamm A."/>
            <person name="Collins-Fairclough A.M."/>
            <person name="Bunk B."/>
            <person name="Sproer C."/>
        </authorList>
    </citation>
    <scope>NUCLEOTIDE SEQUENCE [LARGE SCALE GENOMIC DNA]</scope>
    <source>
        <strain evidence="3 4">NRRL 5646</strain>
    </source>
</reference>
<feature type="region of interest" description="Disordered" evidence="1">
    <location>
        <begin position="1"/>
        <end position="64"/>
    </location>
</feature>
<evidence type="ECO:0000256" key="2">
    <source>
        <dbReference type="SAM" id="Phobius"/>
    </source>
</evidence>
<keyword evidence="2" id="KW-1133">Transmembrane helix</keyword>
<feature type="transmembrane region" description="Helical" evidence="2">
    <location>
        <begin position="162"/>
        <end position="181"/>
    </location>
</feature>
<proteinExistence type="predicted"/>
<keyword evidence="2" id="KW-0472">Membrane</keyword>
<feature type="transmembrane region" description="Helical" evidence="2">
    <location>
        <begin position="216"/>
        <end position="239"/>
    </location>
</feature>
<feature type="transmembrane region" description="Helical" evidence="2">
    <location>
        <begin position="298"/>
        <end position="318"/>
    </location>
</feature>
<evidence type="ECO:0000313" key="4">
    <source>
        <dbReference type="Proteomes" id="UP000694257"/>
    </source>
</evidence>
<evidence type="ECO:0000313" key="3">
    <source>
        <dbReference type="EMBL" id="QXN89941.1"/>
    </source>
</evidence>
<name>A0ABX8RR58_NOCIO</name>
<dbReference type="Proteomes" id="UP000694257">
    <property type="component" value="Chromosome"/>
</dbReference>
<organism evidence="3 4">
    <name type="scientific">Nocardia iowensis</name>
    <dbReference type="NCBI Taxonomy" id="204891"/>
    <lineage>
        <taxon>Bacteria</taxon>
        <taxon>Bacillati</taxon>
        <taxon>Actinomycetota</taxon>
        <taxon>Actinomycetes</taxon>
        <taxon>Mycobacteriales</taxon>
        <taxon>Nocardiaceae</taxon>
        <taxon>Nocardia</taxon>
    </lineage>
</organism>